<dbReference type="AlphaFoldDB" id="A0A8X7YE94"/>
<dbReference type="Proteomes" id="UP000886885">
    <property type="component" value="Chromosome 14D"/>
</dbReference>
<evidence type="ECO:0000313" key="14">
    <source>
        <dbReference type="Proteomes" id="UP000886885"/>
    </source>
</evidence>
<reference evidence="13" key="1">
    <citation type="journal article" date="2020" name="bioRxiv">
        <title>Hybrid origin of Populus tomentosa Carr. identified through genome sequencing and phylogenomic analysis.</title>
        <authorList>
            <person name="An X."/>
            <person name="Gao K."/>
            <person name="Chen Z."/>
            <person name="Li J."/>
            <person name="Yang X."/>
            <person name="Yang X."/>
            <person name="Zhou J."/>
            <person name="Guo T."/>
            <person name="Zhao T."/>
            <person name="Huang S."/>
            <person name="Miao D."/>
            <person name="Khan W.U."/>
            <person name="Rao P."/>
            <person name="Ye M."/>
            <person name="Lei B."/>
            <person name="Liao W."/>
            <person name="Wang J."/>
            <person name="Ji L."/>
            <person name="Li Y."/>
            <person name="Guo B."/>
            <person name="Mustafa N.S."/>
            <person name="Li S."/>
            <person name="Yun Q."/>
            <person name="Keller S.R."/>
            <person name="Mao J."/>
            <person name="Zhang R."/>
            <person name="Strauss S.H."/>
        </authorList>
    </citation>
    <scope>NUCLEOTIDE SEQUENCE</scope>
    <source>
        <strain evidence="13">GM15</strain>
        <tissue evidence="13">Leaf</tissue>
    </source>
</reference>
<accession>A0A8X7YE94</accession>
<keyword evidence="14" id="KW-1185">Reference proteome</keyword>
<protein>
    <recommendedName>
        <fullName evidence="9">Auxin-responsive protein</fullName>
    </recommendedName>
</protein>
<evidence type="ECO:0000256" key="7">
    <source>
        <dbReference type="ARBA" id="ARBA00023242"/>
    </source>
</evidence>
<keyword evidence="11" id="KW-1133">Transmembrane helix</keyword>
<dbReference type="Pfam" id="PF02309">
    <property type="entry name" value="AUX_IAA"/>
    <property type="match status" value="1"/>
</dbReference>
<dbReference type="EMBL" id="JAAWWB010000028">
    <property type="protein sequence ID" value="KAG6748515.1"/>
    <property type="molecule type" value="Genomic_DNA"/>
</dbReference>
<evidence type="ECO:0000256" key="3">
    <source>
        <dbReference type="ARBA" id="ARBA00011726"/>
    </source>
</evidence>
<keyword evidence="7 9" id="KW-0539">Nucleus</keyword>
<comment type="similarity">
    <text evidence="9">Belongs to the Aux/IAA family.</text>
</comment>
<comment type="similarity">
    <text evidence="2">Belongs to the ARF family.</text>
</comment>
<dbReference type="InterPro" id="IPR033389">
    <property type="entry name" value="AUX/IAA_dom"/>
</dbReference>
<comment type="function">
    <text evidence="9">Aux/IAA proteins are short-lived transcriptional factors that function as repressors of early auxin response genes at low auxin concentrations.</text>
</comment>
<keyword evidence="4 9" id="KW-0805">Transcription regulation</keyword>
<comment type="caution">
    <text evidence="13">The sequence shown here is derived from an EMBL/GenBank/DDBJ whole genome shotgun (WGS) entry which is preliminary data.</text>
</comment>
<gene>
    <name evidence="13" type="ORF">POTOM_048441</name>
</gene>
<dbReference type="Pfam" id="PF06507">
    <property type="entry name" value="ARF_AD"/>
    <property type="match status" value="1"/>
</dbReference>
<feature type="region of interest" description="Disordered" evidence="10">
    <location>
        <begin position="612"/>
        <end position="631"/>
    </location>
</feature>
<dbReference type="PROSITE" id="PS51745">
    <property type="entry name" value="PB1"/>
    <property type="match status" value="1"/>
</dbReference>
<keyword evidence="9" id="KW-0678">Repressor</keyword>
<dbReference type="InterPro" id="IPR044835">
    <property type="entry name" value="ARF_plant"/>
</dbReference>
<evidence type="ECO:0000256" key="2">
    <source>
        <dbReference type="ARBA" id="ARBA00007853"/>
    </source>
</evidence>
<evidence type="ECO:0000256" key="8">
    <source>
        <dbReference type="ARBA" id="ARBA00023294"/>
    </source>
</evidence>
<dbReference type="OrthoDB" id="1668982at2759"/>
<dbReference type="GO" id="GO:0006355">
    <property type="term" value="P:regulation of DNA-templated transcription"/>
    <property type="evidence" value="ECO:0007669"/>
    <property type="project" value="InterPro"/>
</dbReference>
<keyword evidence="6 9" id="KW-0804">Transcription</keyword>
<evidence type="ECO:0000256" key="1">
    <source>
        <dbReference type="ARBA" id="ARBA00004123"/>
    </source>
</evidence>
<evidence type="ECO:0000256" key="10">
    <source>
        <dbReference type="SAM" id="MobiDB-lite"/>
    </source>
</evidence>
<dbReference type="GO" id="GO:0009734">
    <property type="term" value="P:auxin-activated signaling pathway"/>
    <property type="evidence" value="ECO:0007669"/>
    <property type="project" value="UniProtKB-UniRule"/>
</dbReference>
<dbReference type="FunFam" id="2.30.30.1040:FF:000001">
    <property type="entry name" value="Auxin response factor"/>
    <property type="match status" value="1"/>
</dbReference>
<dbReference type="GO" id="GO:0005634">
    <property type="term" value="C:nucleus"/>
    <property type="evidence" value="ECO:0007669"/>
    <property type="project" value="UniProtKB-SubCell"/>
</dbReference>
<dbReference type="PANTHER" id="PTHR31384:SF25">
    <property type="entry name" value="AUXIN RESPONSE FACTOR"/>
    <property type="match status" value="1"/>
</dbReference>
<dbReference type="PANTHER" id="PTHR31384">
    <property type="entry name" value="AUXIN RESPONSE FACTOR 4-RELATED"/>
    <property type="match status" value="1"/>
</dbReference>
<feature type="compositionally biased region" description="Polar residues" evidence="10">
    <location>
        <begin position="612"/>
        <end position="628"/>
    </location>
</feature>
<sequence>MGKKRSVAGEAKTSRSHEVGSVLKTTKYLNNGLPPRNHQGLSLSLSLFFVIISFSTLLFNYRMTYLDENKDDLYTELWHACAGPLVYVPRAGDKVFYFPQGHMEQVAACMNEEGKMEMPIYDLPYKILCKVVHVELKAEAGTDEVFAHINLLPIAEEDELSSNKDGKSLPLHRKTCARSFTKKLTPSDTKTHGGFSVPKRHADQCLPPLVSILVVYLATVLCTVRVDTLLDWFLQLWTSLSNPQCRNFLPKTCTGLNGALNISIGSSMNYKSTKEAFNYEWLEHICVFKKARCWGFIYLPSVISPSLSHSLPLSLVLGKSGELRVGVRRTMKLENNLSANVLSSHSMQLGILSSASHAITTGSMFAIYFHPWTSPSEFIIPYDQYMKSAEIDYSAGTRFRMLFEGEEFAEQSHCTFRIERFEGTVVGTEDVDHIRWPNSEWRILKVKWDAASEPFVHQERVSPWNIEPIEPIRKKHASLLHLHKMECIADKSLPRFLISVKEGLLHGSDEHANESLLEVLQGQEDRDTGAKQFGAFKPPPVPHLTSPPNPDWNRSPIGRDNQLQFWMRGPIYPCPSNTVSFPGGNIARLGIPIGRHSTFNSYGVHDNAVGSRSLSVPNVSHNSGSQKLRGSELKHANEVPLAAPHRYMLFGVNLVSNSPELPSSQVAASVVNESHNYVPVTSQSSVSEPSKSTSGVNSEKQCQNCCSAAIRSCTKVLKYGTVPGRSVDLTQFDGYNELICELDLMFDFQGSLIDETSGWYVVYSDNEGDTTQIKDCPWQEFQLTVRRIFISPKEDIGKLNPLSPNPSPSG</sequence>
<feature type="compositionally biased region" description="Pro residues" evidence="10">
    <location>
        <begin position="537"/>
        <end position="550"/>
    </location>
</feature>
<evidence type="ECO:0000313" key="13">
    <source>
        <dbReference type="EMBL" id="KAG6748515.1"/>
    </source>
</evidence>
<comment type="subcellular location">
    <subcellularLocation>
        <location evidence="1 9">Nucleus</location>
    </subcellularLocation>
</comment>
<keyword evidence="8 9" id="KW-0927">Auxin signaling pathway</keyword>
<dbReference type="GO" id="GO:0003677">
    <property type="term" value="F:DNA binding"/>
    <property type="evidence" value="ECO:0007669"/>
    <property type="project" value="UniProtKB-KW"/>
</dbReference>
<keyword evidence="5" id="KW-0238">DNA-binding</keyword>
<evidence type="ECO:0000256" key="6">
    <source>
        <dbReference type="ARBA" id="ARBA00023163"/>
    </source>
</evidence>
<evidence type="ECO:0000259" key="12">
    <source>
        <dbReference type="PROSITE" id="PS51745"/>
    </source>
</evidence>
<feature type="region of interest" description="Disordered" evidence="10">
    <location>
        <begin position="534"/>
        <end position="555"/>
    </location>
</feature>
<evidence type="ECO:0000256" key="4">
    <source>
        <dbReference type="ARBA" id="ARBA00023015"/>
    </source>
</evidence>
<feature type="transmembrane region" description="Helical" evidence="11">
    <location>
        <begin position="41"/>
        <end position="61"/>
    </location>
</feature>
<feature type="domain" description="PB1" evidence="12">
    <location>
        <begin position="711"/>
        <end position="795"/>
    </location>
</feature>
<proteinExistence type="inferred from homology"/>
<keyword evidence="11" id="KW-0812">Transmembrane</keyword>
<name>A0A8X7YE94_POPTO</name>
<dbReference type="InterPro" id="IPR053793">
    <property type="entry name" value="PB1-like"/>
</dbReference>
<evidence type="ECO:0000256" key="9">
    <source>
        <dbReference type="RuleBase" id="RU004549"/>
    </source>
</evidence>
<keyword evidence="11" id="KW-0472">Membrane</keyword>
<comment type="subunit">
    <text evidence="3 9">Homodimers and heterodimers.</text>
</comment>
<organism evidence="13 14">
    <name type="scientific">Populus tomentosa</name>
    <name type="common">Chinese white poplar</name>
    <dbReference type="NCBI Taxonomy" id="118781"/>
    <lineage>
        <taxon>Eukaryota</taxon>
        <taxon>Viridiplantae</taxon>
        <taxon>Streptophyta</taxon>
        <taxon>Embryophyta</taxon>
        <taxon>Tracheophyta</taxon>
        <taxon>Spermatophyta</taxon>
        <taxon>Magnoliopsida</taxon>
        <taxon>eudicotyledons</taxon>
        <taxon>Gunneridae</taxon>
        <taxon>Pentapetalae</taxon>
        <taxon>rosids</taxon>
        <taxon>fabids</taxon>
        <taxon>Malpighiales</taxon>
        <taxon>Salicaceae</taxon>
        <taxon>Saliceae</taxon>
        <taxon>Populus</taxon>
    </lineage>
</organism>
<evidence type="ECO:0000256" key="11">
    <source>
        <dbReference type="SAM" id="Phobius"/>
    </source>
</evidence>
<evidence type="ECO:0000256" key="5">
    <source>
        <dbReference type="ARBA" id="ARBA00023125"/>
    </source>
</evidence>
<dbReference type="InterPro" id="IPR010525">
    <property type="entry name" value="ARF_dom"/>
</dbReference>